<dbReference type="EMBL" id="JBDJPC010000001">
    <property type="protein sequence ID" value="KAL1517867.1"/>
    <property type="molecule type" value="Genomic_DNA"/>
</dbReference>
<feature type="transmembrane region" description="Helical" evidence="10">
    <location>
        <begin position="242"/>
        <end position="264"/>
    </location>
</feature>
<keyword evidence="5" id="KW-0552">Olfaction</keyword>
<evidence type="ECO:0000256" key="10">
    <source>
        <dbReference type="SAM" id="Phobius"/>
    </source>
</evidence>
<protein>
    <recommendedName>
        <fullName evidence="13">Odorant receptor</fullName>
    </recommendedName>
</protein>
<keyword evidence="6 10" id="KW-1133">Transmembrane helix</keyword>
<keyword evidence="9" id="KW-0807">Transducer</keyword>
<dbReference type="GO" id="GO:0007608">
    <property type="term" value="P:sensory perception of smell"/>
    <property type="evidence" value="ECO:0007669"/>
    <property type="project" value="UniProtKB-KW"/>
</dbReference>
<evidence type="ECO:0000256" key="1">
    <source>
        <dbReference type="ARBA" id="ARBA00004651"/>
    </source>
</evidence>
<gene>
    <name evidence="11" type="ORF">ABEB36_001574</name>
</gene>
<proteinExistence type="predicted"/>
<feature type="transmembrane region" description="Helical" evidence="10">
    <location>
        <begin position="76"/>
        <end position="95"/>
    </location>
</feature>
<dbReference type="Proteomes" id="UP001566132">
    <property type="component" value="Unassembled WGS sequence"/>
</dbReference>
<evidence type="ECO:0000256" key="9">
    <source>
        <dbReference type="ARBA" id="ARBA00023224"/>
    </source>
</evidence>
<comment type="subcellular location">
    <subcellularLocation>
        <location evidence="1">Cell membrane</location>
        <topology evidence="1">Multi-pass membrane protein</topology>
    </subcellularLocation>
</comment>
<keyword evidence="2" id="KW-1003">Cell membrane</keyword>
<evidence type="ECO:0000256" key="5">
    <source>
        <dbReference type="ARBA" id="ARBA00022725"/>
    </source>
</evidence>
<dbReference type="GO" id="GO:0007165">
    <property type="term" value="P:signal transduction"/>
    <property type="evidence" value="ECO:0007669"/>
    <property type="project" value="UniProtKB-KW"/>
</dbReference>
<comment type="caution">
    <text evidence="11">The sequence shown here is derived from an EMBL/GenBank/DDBJ whole genome shotgun (WGS) entry which is preliminary data.</text>
</comment>
<keyword evidence="8" id="KW-0675">Receptor</keyword>
<keyword evidence="12" id="KW-1185">Reference proteome</keyword>
<evidence type="ECO:0000256" key="4">
    <source>
        <dbReference type="ARBA" id="ARBA00022692"/>
    </source>
</evidence>
<feature type="transmembrane region" description="Helical" evidence="10">
    <location>
        <begin position="49"/>
        <end position="70"/>
    </location>
</feature>
<name>A0ABD1FF28_HYPHA</name>
<reference evidence="11 12" key="1">
    <citation type="submission" date="2024-05" db="EMBL/GenBank/DDBJ databases">
        <title>Genetic variation in Jamaican populations of the coffee berry borer (Hypothenemus hampei).</title>
        <authorList>
            <person name="Errbii M."/>
            <person name="Myrie A."/>
        </authorList>
    </citation>
    <scope>NUCLEOTIDE SEQUENCE [LARGE SCALE GENOMIC DNA]</scope>
    <source>
        <strain evidence="11">JA-Hopewell-2020-01-JO</strain>
        <tissue evidence="11">Whole body</tissue>
    </source>
</reference>
<evidence type="ECO:0000256" key="2">
    <source>
        <dbReference type="ARBA" id="ARBA00022475"/>
    </source>
</evidence>
<evidence type="ECO:0000256" key="6">
    <source>
        <dbReference type="ARBA" id="ARBA00022989"/>
    </source>
</evidence>
<accession>A0ABD1FF28</accession>
<organism evidence="11 12">
    <name type="scientific">Hypothenemus hampei</name>
    <name type="common">Coffee berry borer</name>
    <dbReference type="NCBI Taxonomy" id="57062"/>
    <lineage>
        <taxon>Eukaryota</taxon>
        <taxon>Metazoa</taxon>
        <taxon>Ecdysozoa</taxon>
        <taxon>Arthropoda</taxon>
        <taxon>Hexapoda</taxon>
        <taxon>Insecta</taxon>
        <taxon>Pterygota</taxon>
        <taxon>Neoptera</taxon>
        <taxon>Endopterygota</taxon>
        <taxon>Coleoptera</taxon>
        <taxon>Polyphaga</taxon>
        <taxon>Cucujiformia</taxon>
        <taxon>Curculionidae</taxon>
        <taxon>Scolytinae</taxon>
        <taxon>Hypothenemus</taxon>
    </lineage>
</organism>
<evidence type="ECO:0000256" key="3">
    <source>
        <dbReference type="ARBA" id="ARBA00022606"/>
    </source>
</evidence>
<dbReference type="AlphaFoldDB" id="A0ABD1FF28"/>
<evidence type="ECO:0008006" key="13">
    <source>
        <dbReference type="Google" id="ProtNLM"/>
    </source>
</evidence>
<dbReference type="PANTHER" id="PTHR21137">
    <property type="entry name" value="ODORANT RECEPTOR"/>
    <property type="match status" value="1"/>
</dbReference>
<evidence type="ECO:0000256" key="8">
    <source>
        <dbReference type="ARBA" id="ARBA00023170"/>
    </source>
</evidence>
<dbReference type="Pfam" id="PF02949">
    <property type="entry name" value="7tm_6"/>
    <property type="match status" value="1"/>
</dbReference>
<dbReference type="PANTHER" id="PTHR21137:SF35">
    <property type="entry name" value="ODORANT RECEPTOR 19A-RELATED"/>
    <property type="match status" value="1"/>
</dbReference>
<feature type="transmembrane region" description="Helical" evidence="10">
    <location>
        <begin position="214"/>
        <end position="236"/>
    </location>
</feature>
<dbReference type="GO" id="GO:0005886">
    <property type="term" value="C:plasma membrane"/>
    <property type="evidence" value="ECO:0007669"/>
    <property type="project" value="UniProtKB-SubCell"/>
</dbReference>
<evidence type="ECO:0000256" key="7">
    <source>
        <dbReference type="ARBA" id="ARBA00023136"/>
    </source>
</evidence>
<keyword evidence="7 10" id="KW-0472">Membrane</keyword>
<dbReference type="InterPro" id="IPR004117">
    <property type="entry name" value="7tm6_olfct_rcpt"/>
</dbReference>
<sequence length="334" mass="38321">MDASKRAINDDRSILKHLRKQMIVGGFLPCFKIENWFLQKIYKCYVHSLGLCYITIVALMCFDFICILPRGDMEKFTLNTSFLIPSILIIVKLFILKSGNAIKLLNTIIEEEHKIFSCESISIRNIYYSFVTYAQNCTKMFNIISLLSGSAVVIIMSLSGLFIEHLQKPVLILDQLSFNEFNKQNHYGTYLIIQNIWAVLATLLVNDVNRALKWWLLVEFALNSISIGSVIIQIIVASHTSFFGILVMVVINLFIQQFILAWFANDVAVESVRISESIYSLEWYKASTNIQILFKVAILRSQKPLFIYLGNFKPLTIQTSLSVSYLYTYVIVLL</sequence>
<evidence type="ECO:0000313" key="11">
    <source>
        <dbReference type="EMBL" id="KAL1517867.1"/>
    </source>
</evidence>
<feature type="transmembrane region" description="Helical" evidence="10">
    <location>
        <begin position="143"/>
        <end position="163"/>
    </location>
</feature>
<feature type="transmembrane region" description="Helical" evidence="10">
    <location>
        <begin position="187"/>
        <end position="205"/>
    </location>
</feature>
<keyword evidence="4 10" id="KW-0812">Transmembrane</keyword>
<evidence type="ECO:0000313" key="12">
    <source>
        <dbReference type="Proteomes" id="UP001566132"/>
    </source>
</evidence>
<keyword evidence="3" id="KW-0716">Sensory transduction</keyword>